<dbReference type="InterPro" id="IPR006150">
    <property type="entry name" value="Cys_repeat_1"/>
</dbReference>
<organism evidence="3 4">
    <name type="scientific">Ancylostoma ceylanicum</name>
    <dbReference type="NCBI Taxonomy" id="53326"/>
    <lineage>
        <taxon>Eukaryota</taxon>
        <taxon>Metazoa</taxon>
        <taxon>Ecdysozoa</taxon>
        <taxon>Nematoda</taxon>
        <taxon>Chromadorea</taxon>
        <taxon>Rhabditida</taxon>
        <taxon>Rhabditina</taxon>
        <taxon>Rhabditomorpha</taxon>
        <taxon>Strongyloidea</taxon>
        <taxon>Ancylostomatidae</taxon>
        <taxon>Ancylostomatinae</taxon>
        <taxon>Ancylostoma</taxon>
    </lineage>
</organism>
<dbReference type="Pfam" id="PF00014">
    <property type="entry name" value="Kunitz_BPTI"/>
    <property type="match status" value="4"/>
</dbReference>
<reference evidence="4" key="1">
    <citation type="journal article" date="2015" name="Nat. Genet.">
        <title>The genome and transcriptome of the zoonotic hookworm Ancylostoma ceylanicum identify infection-specific gene families.</title>
        <authorList>
            <person name="Schwarz E.M."/>
            <person name="Hu Y."/>
            <person name="Antoshechkin I."/>
            <person name="Miller M.M."/>
            <person name="Sternberg P.W."/>
            <person name="Aroian R.V."/>
        </authorList>
    </citation>
    <scope>NUCLEOTIDE SEQUENCE</scope>
    <source>
        <strain evidence="4">HY135</strain>
    </source>
</reference>
<dbReference type="CDD" id="cd22593">
    <property type="entry name" value="Kunitz_conkunitzin"/>
    <property type="match status" value="3"/>
</dbReference>
<dbReference type="STRING" id="53326.A0A016WN31"/>
<feature type="domain" description="BPTI/Kunitz inhibitor" evidence="2">
    <location>
        <begin position="207"/>
        <end position="257"/>
    </location>
</feature>
<protein>
    <recommendedName>
        <fullName evidence="2">BPTI/Kunitz inhibitor domain-containing protein</fullName>
    </recommendedName>
</protein>
<evidence type="ECO:0000259" key="2">
    <source>
        <dbReference type="PROSITE" id="PS50279"/>
    </source>
</evidence>
<accession>A0A016WN31</accession>
<feature type="domain" description="BPTI/Kunitz inhibitor" evidence="2">
    <location>
        <begin position="309"/>
        <end position="359"/>
    </location>
</feature>
<evidence type="ECO:0000313" key="3">
    <source>
        <dbReference type="EMBL" id="EYC41030.1"/>
    </source>
</evidence>
<dbReference type="InterPro" id="IPR028150">
    <property type="entry name" value="Lustrin_cystein"/>
</dbReference>
<feature type="domain" description="BPTI/Kunitz inhibitor" evidence="2">
    <location>
        <begin position="149"/>
        <end position="199"/>
    </location>
</feature>
<dbReference type="InterPro" id="IPR020901">
    <property type="entry name" value="Prtase_inh_Kunz-CS"/>
</dbReference>
<evidence type="ECO:0000256" key="1">
    <source>
        <dbReference type="SAM" id="SignalP"/>
    </source>
</evidence>
<feature type="domain" description="BPTI/Kunitz inhibitor" evidence="2">
    <location>
        <begin position="72"/>
        <end position="122"/>
    </location>
</feature>
<feature type="signal peptide" evidence="1">
    <location>
        <begin position="1"/>
        <end position="17"/>
    </location>
</feature>
<sequence length="409" mass="44391">MLPRWLLLPLVVTLGLADDGAFLSAMKNLFFGSEQYNATGYADLQMHPAPSSTGYPTFRQLSVGNSQSGSACMMPQQIGTGPYRIPRWYFNPARGRCELFYWSGCCGNGNNFQTFQSCQSACEVSQSMAAPSSQLSPGIVVLSVRCYCCLEPYSAGYGHALLLRFYFDVASRQCKPFVYRGAGGFGNVFESKQICQSQCQNESVDPCTQDHEAGVGSVQLTRFYFNKQTKLCEEFVYFGAGGNRNNFLTLEECQAQCPESPNPCAVSTGPSLTQCTPGVSTCGSGSFCHVGATPQTTTCCPKPAPIDRCQQPLNVGVGNANLQRWYFNPLTQQCQPCVYRGLQGNENNFLSKQECENSCLVNPCKIGAPYRSQGVIVQCSAMNPGVCPAGHYCHYGADTTTTVCCQALG</sequence>
<dbReference type="CDD" id="cd00109">
    <property type="entry name" value="Kunitz-type"/>
    <property type="match status" value="1"/>
</dbReference>
<dbReference type="Proteomes" id="UP000024635">
    <property type="component" value="Unassembled WGS sequence"/>
</dbReference>
<dbReference type="GO" id="GO:0004867">
    <property type="term" value="F:serine-type endopeptidase inhibitor activity"/>
    <property type="evidence" value="ECO:0007669"/>
    <property type="project" value="InterPro"/>
</dbReference>
<dbReference type="SUPFAM" id="SSF57362">
    <property type="entry name" value="BPTI-like"/>
    <property type="match status" value="4"/>
</dbReference>
<evidence type="ECO:0000313" key="4">
    <source>
        <dbReference type="Proteomes" id="UP000024635"/>
    </source>
</evidence>
<dbReference type="OrthoDB" id="4473401at2759"/>
<dbReference type="PROSITE" id="PS50279">
    <property type="entry name" value="BPTI_KUNITZ_2"/>
    <property type="match status" value="4"/>
</dbReference>
<dbReference type="InterPro" id="IPR053014">
    <property type="entry name" value="Cuticle_assoc_divergent"/>
</dbReference>
<dbReference type="PANTHER" id="PTHR46339:SF1">
    <property type="entry name" value="BPTI_KUNITZ INHIBITOR DOMAIN-CONTAINING PROTEIN"/>
    <property type="match status" value="1"/>
</dbReference>
<dbReference type="Gene3D" id="4.10.410.10">
    <property type="entry name" value="Pancreatic trypsin inhibitor Kunitz domain"/>
    <property type="match status" value="4"/>
</dbReference>
<name>A0A016WN31_9BILA</name>
<proteinExistence type="predicted"/>
<dbReference type="InterPro" id="IPR036880">
    <property type="entry name" value="Kunitz_BPTI_sf"/>
</dbReference>
<dbReference type="EMBL" id="JARK01000185">
    <property type="protein sequence ID" value="EYC41030.1"/>
    <property type="molecule type" value="Genomic_DNA"/>
</dbReference>
<dbReference type="AlphaFoldDB" id="A0A016WN31"/>
<keyword evidence="4" id="KW-1185">Reference proteome</keyword>
<dbReference type="InterPro" id="IPR002223">
    <property type="entry name" value="Kunitz_BPTI"/>
</dbReference>
<dbReference type="SMART" id="SM00289">
    <property type="entry name" value="WR1"/>
    <property type="match status" value="2"/>
</dbReference>
<feature type="chain" id="PRO_5001491948" description="BPTI/Kunitz inhibitor domain-containing protein" evidence="1">
    <location>
        <begin position="18"/>
        <end position="409"/>
    </location>
</feature>
<keyword evidence="1" id="KW-0732">Signal</keyword>
<comment type="caution">
    <text evidence="3">The sequence shown here is derived from an EMBL/GenBank/DDBJ whole genome shotgun (WGS) entry which is preliminary data.</text>
</comment>
<dbReference type="SMART" id="SM00131">
    <property type="entry name" value="KU"/>
    <property type="match status" value="4"/>
</dbReference>
<dbReference type="Pfam" id="PF14625">
    <property type="entry name" value="Lustrin_cystein"/>
    <property type="match status" value="1"/>
</dbReference>
<gene>
    <name evidence="3" type="primary">Acey_s0585.g323</name>
    <name evidence="3" type="ORF">Y032_0585g323</name>
</gene>
<dbReference type="PROSITE" id="PS00280">
    <property type="entry name" value="BPTI_KUNITZ_1"/>
    <property type="match status" value="1"/>
</dbReference>
<dbReference type="PANTHER" id="PTHR46339">
    <property type="entry name" value="PROTEIN CBG15282-RELATED"/>
    <property type="match status" value="1"/>
</dbReference>